<dbReference type="InterPro" id="IPR001251">
    <property type="entry name" value="CRAL-TRIO_dom"/>
</dbReference>
<evidence type="ECO:0000313" key="2">
    <source>
        <dbReference type="Proteomes" id="UP000515158"/>
    </source>
</evidence>
<dbReference type="SUPFAM" id="SSF52087">
    <property type="entry name" value="CRAL/TRIO domain"/>
    <property type="match status" value="1"/>
</dbReference>
<dbReference type="InParanoid" id="A0A6P8ZRZ1"/>
<dbReference type="InterPro" id="IPR036865">
    <property type="entry name" value="CRAL-TRIO_dom_sf"/>
</dbReference>
<dbReference type="PRINTS" id="PR00180">
    <property type="entry name" value="CRETINALDHBP"/>
</dbReference>
<dbReference type="Gene3D" id="3.40.525.10">
    <property type="entry name" value="CRAL-TRIO lipid binding domain"/>
    <property type="match status" value="1"/>
</dbReference>
<dbReference type="CDD" id="cd00170">
    <property type="entry name" value="SEC14"/>
    <property type="match status" value="1"/>
</dbReference>
<sequence>MPSAVQSLSPVQGEMSPEELKNLLAEIGTTSENLKRDSVALREWVNSQPHLPDLTSEYDEWLETFLLVAKNSMEKAKTRLDNYFTTRTVLDEWFTMPPAPEDQLIIDERDFELNGWQPRVLPNGCVLFIMKPMNTGNWSQVDMKVHYHRIVLHIDALMGLSKKLRGAILIMDEKHANLNIVTTFLGAIGHFRRAINCIQDCMPLRVHSVHFVNTLAPNMQKMILNAVTPLLKGKLAQRISIHEDMKSLHEHIPVEYLPQEYGGTAPEKLEDMATSLSNFIAANKDWYVSRTWMKTNEDRRVEKKVIGSDSGVEGSFRKLTVD</sequence>
<dbReference type="RefSeq" id="XP_034247968.1">
    <property type="nucleotide sequence ID" value="XM_034392077.1"/>
</dbReference>
<dbReference type="GO" id="GO:1902936">
    <property type="term" value="F:phosphatidylinositol bisphosphate binding"/>
    <property type="evidence" value="ECO:0007669"/>
    <property type="project" value="TreeGrafter"/>
</dbReference>
<feature type="domain" description="CRAL-TRIO" evidence="1">
    <location>
        <begin position="126"/>
        <end position="269"/>
    </location>
</feature>
<dbReference type="AlphaFoldDB" id="A0A6P8ZRZ1"/>
<evidence type="ECO:0000259" key="1">
    <source>
        <dbReference type="PROSITE" id="PS50191"/>
    </source>
</evidence>
<dbReference type="SMART" id="SM00516">
    <property type="entry name" value="SEC14"/>
    <property type="match status" value="1"/>
</dbReference>
<evidence type="ECO:0000313" key="3">
    <source>
        <dbReference type="RefSeq" id="XP_034247968.1"/>
    </source>
</evidence>
<name>A0A6P8ZRZ1_THRPL</name>
<dbReference type="Proteomes" id="UP000515158">
    <property type="component" value="Unplaced"/>
</dbReference>
<dbReference type="OrthoDB" id="7422178at2759"/>
<gene>
    <name evidence="3" type="primary">LOC117649384</name>
</gene>
<dbReference type="Pfam" id="PF00650">
    <property type="entry name" value="CRAL_TRIO"/>
    <property type="match status" value="1"/>
</dbReference>
<dbReference type="InterPro" id="IPR036273">
    <property type="entry name" value="CRAL/TRIO_N_dom_sf"/>
</dbReference>
<dbReference type="PANTHER" id="PTHR10174:SF224">
    <property type="entry name" value="RETINOL-BINDING PROTEIN PINTA"/>
    <property type="match status" value="1"/>
</dbReference>
<dbReference type="PROSITE" id="PS50191">
    <property type="entry name" value="CRAL_TRIO"/>
    <property type="match status" value="1"/>
</dbReference>
<reference evidence="3" key="1">
    <citation type="submission" date="2025-08" db="UniProtKB">
        <authorList>
            <consortium name="RefSeq"/>
        </authorList>
    </citation>
    <scope>IDENTIFICATION</scope>
    <source>
        <tissue evidence="3">Total insect</tissue>
    </source>
</reference>
<dbReference type="PANTHER" id="PTHR10174">
    <property type="entry name" value="ALPHA-TOCOPHEROL TRANSFER PROTEIN-RELATED"/>
    <property type="match status" value="1"/>
</dbReference>
<proteinExistence type="predicted"/>
<protein>
    <submittedName>
        <fullName evidence="3">Alpha-tocopherol transfer protein-like</fullName>
    </submittedName>
</protein>
<dbReference type="KEGG" id="tpal:117649384"/>
<organism evidence="3">
    <name type="scientific">Thrips palmi</name>
    <name type="common">Melon thrips</name>
    <dbReference type="NCBI Taxonomy" id="161013"/>
    <lineage>
        <taxon>Eukaryota</taxon>
        <taxon>Metazoa</taxon>
        <taxon>Ecdysozoa</taxon>
        <taxon>Arthropoda</taxon>
        <taxon>Hexapoda</taxon>
        <taxon>Insecta</taxon>
        <taxon>Pterygota</taxon>
        <taxon>Neoptera</taxon>
        <taxon>Paraneoptera</taxon>
        <taxon>Thysanoptera</taxon>
        <taxon>Terebrantia</taxon>
        <taxon>Thripoidea</taxon>
        <taxon>Thripidae</taxon>
        <taxon>Thrips</taxon>
    </lineage>
</organism>
<keyword evidence="2" id="KW-1185">Reference proteome</keyword>
<dbReference type="SUPFAM" id="SSF46938">
    <property type="entry name" value="CRAL/TRIO N-terminal domain"/>
    <property type="match status" value="1"/>
</dbReference>
<accession>A0A6P8ZRZ1</accession>
<dbReference type="GO" id="GO:0016020">
    <property type="term" value="C:membrane"/>
    <property type="evidence" value="ECO:0007669"/>
    <property type="project" value="TreeGrafter"/>
</dbReference>
<dbReference type="GeneID" id="117649384"/>